<name>A0A6J7WY04_9CAUD</name>
<dbReference type="EMBL" id="LR798294">
    <property type="protein sequence ID" value="CAB5221765.1"/>
    <property type="molecule type" value="Genomic_DNA"/>
</dbReference>
<evidence type="ECO:0000313" key="1">
    <source>
        <dbReference type="EMBL" id="CAB5221765.1"/>
    </source>
</evidence>
<sequence length="318" mass="36009">MITDLNVQHELVKTALLATDNYLGIEKKTIAAGSANANTLREFTNFYNVAYQALMSLGVLDQHEEYMKTHLQTMWKYAKEEDTTLADDPYSSTPGGAVGGVDESKEFWDSAKDRADKPHEKLSPEMKAKARARAAAAGRKYPNMVDNVWAAQKQEAVISSFANFLAEKKEEFTEADINEMVDSLTWDDMIDMYPEEDLIEEEAEQLDEKLSAQARLKKRQSFARGKGKRSTAKSIKLRRASTPETLQKRAQLAARRSMYAKMLRGRDKATLSASEKDRIEQQVSRMKNIQSSIAVRMVPKMRAIEQKRLAHYRGGSKK</sequence>
<accession>A0A6J7WY04</accession>
<organism evidence="1">
    <name type="scientific">uncultured Caudovirales phage</name>
    <dbReference type="NCBI Taxonomy" id="2100421"/>
    <lineage>
        <taxon>Viruses</taxon>
        <taxon>Duplodnaviria</taxon>
        <taxon>Heunggongvirae</taxon>
        <taxon>Uroviricota</taxon>
        <taxon>Caudoviricetes</taxon>
        <taxon>Peduoviridae</taxon>
        <taxon>Maltschvirus</taxon>
        <taxon>Maltschvirus maltsch</taxon>
    </lineage>
</organism>
<gene>
    <name evidence="1" type="ORF">UFOVP242_63</name>
</gene>
<protein>
    <submittedName>
        <fullName evidence="1">Uncharacterized protein</fullName>
    </submittedName>
</protein>
<reference evidence="1" key="1">
    <citation type="submission" date="2020-05" db="EMBL/GenBank/DDBJ databases">
        <authorList>
            <person name="Chiriac C."/>
            <person name="Salcher M."/>
            <person name="Ghai R."/>
            <person name="Kavagutti S V."/>
        </authorList>
    </citation>
    <scope>NUCLEOTIDE SEQUENCE</scope>
</reference>
<proteinExistence type="predicted"/>